<dbReference type="InterPro" id="IPR019734">
    <property type="entry name" value="TPR_rpt"/>
</dbReference>
<dbReference type="RefSeq" id="WP_090068222.1">
    <property type="nucleotide sequence ID" value="NZ_FOVR01000001.1"/>
</dbReference>
<feature type="region of interest" description="Disordered" evidence="7">
    <location>
        <begin position="78"/>
        <end position="97"/>
    </location>
</feature>
<evidence type="ECO:0000313" key="11">
    <source>
        <dbReference type="Proteomes" id="UP000199236"/>
    </source>
</evidence>
<reference evidence="10 11" key="1">
    <citation type="submission" date="2016-10" db="EMBL/GenBank/DDBJ databases">
        <authorList>
            <person name="de Groot N.N."/>
        </authorList>
    </citation>
    <scope>NUCLEOTIDE SEQUENCE [LARGE SCALE GENOMIC DNA]</scope>
    <source>
        <strain evidence="10 11">CGMCC 1.9157</strain>
    </source>
</reference>
<organism evidence="10 11">
    <name type="scientific">Cohaesibacter marisflavi</name>
    <dbReference type="NCBI Taxonomy" id="655353"/>
    <lineage>
        <taxon>Bacteria</taxon>
        <taxon>Pseudomonadati</taxon>
        <taxon>Pseudomonadota</taxon>
        <taxon>Alphaproteobacteria</taxon>
        <taxon>Hyphomicrobiales</taxon>
        <taxon>Cohaesibacteraceae</taxon>
    </lineage>
</organism>
<dbReference type="EMBL" id="FOVR01000001">
    <property type="protein sequence ID" value="SFN57641.1"/>
    <property type="molecule type" value="Genomic_DNA"/>
</dbReference>
<dbReference type="InterPro" id="IPR056413">
    <property type="entry name" value="TPR_CcmH_CycH"/>
</dbReference>
<keyword evidence="2" id="KW-0677">Repeat</keyword>
<dbReference type="GO" id="GO:0017004">
    <property type="term" value="P:cytochrome complex assembly"/>
    <property type="evidence" value="ECO:0007669"/>
    <property type="project" value="UniProtKB-KW"/>
</dbReference>
<dbReference type="PANTHER" id="PTHR47870">
    <property type="entry name" value="CYTOCHROME C-TYPE BIOGENESIS PROTEIN CCMH"/>
    <property type="match status" value="1"/>
</dbReference>
<evidence type="ECO:0000256" key="6">
    <source>
        <dbReference type="SAM" id="Coils"/>
    </source>
</evidence>
<dbReference type="STRING" id="655353.SAMN04488056_101354"/>
<evidence type="ECO:0000256" key="4">
    <source>
        <dbReference type="ARBA" id="ARBA00022803"/>
    </source>
</evidence>
<dbReference type="Gene3D" id="1.25.40.10">
    <property type="entry name" value="Tetratricopeptide repeat domain"/>
    <property type="match status" value="1"/>
</dbReference>
<dbReference type="InterPro" id="IPR011990">
    <property type="entry name" value="TPR-like_helical_dom_sf"/>
</dbReference>
<evidence type="ECO:0000256" key="3">
    <source>
        <dbReference type="ARBA" id="ARBA00022748"/>
    </source>
</evidence>
<dbReference type="PROSITE" id="PS50005">
    <property type="entry name" value="TPR"/>
    <property type="match status" value="1"/>
</dbReference>
<feature type="transmembrane region" description="Helical" evidence="8">
    <location>
        <begin position="107"/>
        <end position="127"/>
    </location>
</feature>
<feature type="compositionally biased region" description="Basic and acidic residues" evidence="7">
    <location>
        <begin position="78"/>
        <end position="89"/>
    </location>
</feature>
<dbReference type="InterPro" id="IPR051263">
    <property type="entry name" value="C-type_cytochrome_biogenesis"/>
</dbReference>
<keyword evidence="8" id="KW-0472">Membrane</keyword>
<dbReference type="Proteomes" id="UP000199236">
    <property type="component" value="Unassembled WGS sequence"/>
</dbReference>
<protein>
    <submittedName>
        <fullName evidence="10">Cytochrome c-type biogenesis protein CcmH</fullName>
    </submittedName>
</protein>
<feature type="region of interest" description="Disordered" evidence="7">
    <location>
        <begin position="287"/>
        <end position="313"/>
    </location>
</feature>
<accession>A0A1I5A4Z4</accession>
<keyword evidence="3" id="KW-0201">Cytochrome c-type biogenesis</keyword>
<gene>
    <name evidence="10" type="ORF">SAMN04488056_101354</name>
</gene>
<keyword evidence="4 5" id="KW-0802">TPR repeat</keyword>
<dbReference type="InterPro" id="IPR017560">
    <property type="entry name" value="Cyt_c_biogenesis_CcmI"/>
</dbReference>
<keyword evidence="11" id="KW-1185">Reference proteome</keyword>
<name>A0A1I5A4Z4_9HYPH</name>
<sequence length="399" mass="43324">MFWTIAVVLTLVTIAIATYPLMRKERKLDSANAYDMTIYKSQLQEIEGDVERGLIDEAEAEAARAEVARRLIGAQDALEKESETDRKTSDAPASVSQFEGGKSNLRFAVVAIALVIPLLSLGLYFTLGSPDLPAQPLQARLSKPPENQSLTELVASAEMKLAANPDDLEGWKRMAPVYARMRRTDDAIKAYRNILRLEGESVEALSDLGEVLVIKNAGVVNDEARELFQRANLLDATAPKPRFFLAIALGQSGETQDAIEKWQALVADSAEGAPWIPFAKEQIAALKKRDASGSTTEGEQAPPPLAGPSKEDVDNAAELTAEDRQQMIEGMVSNLADRLNSEGGTADEWVRLIRAELVLNRPDMAAKTVTRALDALQSDVDGLEKVKAAARSLGVSIDQ</sequence>
<dbReference type="OrthoDB" id="9815847at2"/>
<dbReference type="GO" id="GO:0030313">
    <property type="term" value="C:cell envelope"/>
    <property type="evidence" value="ECO:0007669"/>
    <property type="project" value="UniProtKB-SubCell"/>
</dbReference>
<dbReference type="AlphaFoldDB" id="A0A1I5A4Z4"/>
<evidence type="ECO:0000256" key="2">
    <source>
        <dbReference type="ARBA" id="ARBA00022737"/>
    </source>
</evidence>
<proteinExistence type="predicted"/>
<keyword evidence="6" id="KW-0175">Coiled coil</keyword>
<keyword evidence="8" id="KW-0812">Transmembrane</keyword>
<dbReference type="NCBIfam" id="TIGR03142">
    <property type="entry name" value="cytochro_ccmI"/>
    <property type="match status" value="1"/>
</dbReference>
<dbReference type="PANTHER" id="PTHR47870:SF1">
    <property type="entry name" value="CYTOCHROME C-TYPE BIOGENESIS PROTEIN CCMH"/>
    <property type="match status" value="1"/>
</dbReference>
<feature type="transmembrane region" description="Helical" evidence="8">
    <location>
        <begin position="6"/>
        <end position="22"/>
    </location>
</feature>
<dbReference type="SUPFAM" id="SSF48452">
    <property type="entry name" value="TPR-like"/>
    <property type="match status" value="1"/>
</dbReference>
<evidence type="ECO:0000256" key="1">
    <source>
        <dbReference type="ARBA" id="ARBA00004196"/>
    </source>
</evidence>
<dbReference type="Pfam" id="PF23914">
    <property type="entry name" value="TPR_CcmH_CycH"/>
    <property type="match status" value="1"/>
</dbReference>
<evidence type="ECO:0000256" key="5">
    <source>
        <dbReference type="PROSITE-ProRule" id="PRU00339"/>
    </source>
</evidence>
<keyword evidence="8" id="KW-1133">Transmembrane helix</keyword>
<feature type="domain" description="Cytochrome c-type biogenesis protein H TPR" evidence="9">
    <location>
        <begin position="141"/>
        <end position="266"/>
    </location>
</feature>
<evidence type="ECO:0000256" key="8">
    <source>
        <dbReference type="SAM" id="Phobius"/>
    </source>
</evidence>
<feature type="coiled-coil region" evidence="6">
    <location>
        <begin position="366"/>
        <end position="393"/>
    </location>
</feature>
<evidence type="ECO:0000259" key="9">
    <source>
        <dbReference type="Pfam" id="PF23914"/>
    </source>
</evidence>
<evidence type="ECO:0000313" key="10">
    <source>
        <dbReference type="EMBL" id="SFN57641.1"/>
    </source>
</evidence>
<evidence type="ECO:0000256" key="7">
    <source>
        <dbReference type="SAM" id="MobiDB-lite"/>
    </source>
</evidence>
<feature type="repeat" description="TPR" evidence="5">
    <location>
        <begin position="168"/>
        <end position="201"/>
    </location>
</feature>
<comment type="subcellular location">
    <subcellularLocation>
        <location evidence="1">Cell envelope</location>
    </subcellularLocation>
</comment>